<dbReference type="PRINTS" id="PR00039">
    <property type="entry name" value="HTHLYSR"/>
</dbReference>
<dbReference type="CDD" id="cd05466">
    <property type="entry name" value="PBP2_LTTR_substrate"/>
    <property type="match status" value="1"/>
</dbReference>
<dbReference type="Pfam" id="PF03466">
    <property type="entry name" value="LysR_substrate"/>
    <property type="match status" value="1"/>
</dbReference>
<dbReference type="Gene3D" id="3.40.190.290">
    <property type="match status" value="1"/>
</dbReference>
<dbReference type="Gene3D" id="1.10.10.10">
    <property type="entry name" value="Winged helix-like DNA-binding domain superfamily/Winged helix DNA-binding domain"/>
    <property type="match status" value="1"/>
</dbReference>
<comment type="similarity">
    <text evidence="1">Belongs to the LysR transcriptional regulatory family.</text>
</comment>
<reference evidence="6 7" key="1">
    <citation type="journal article" date="2015" name="Genome Announc.">
        <title>Expanding the biotechnology potential of lactobacilli through comparative genomics of 213 strains and associated genera.</title>
        <authorList>
            <person name="Sun Z."/>
            <person name="Harris H.M."/>
            <person name="McCann A."/>
            <person name="Guo C."/>
            <person name="Argimon S."/>
            <person name="Zhang W."/>
            <person name="Yang X."/>
            <person name="Jeffery I.B."/>
            <person name="Cooney J.C."/>
            <person name="Kagawa T.F."/>
            <person name="Liu W."/>
            <person name="Song Y."/>
            <person name="Salvetti E."/>
            <person name="Wrobel A."/>
            <person name="Rasinkangas P."/>
            <person name="Parkhill J."/>
            <person name="Rea M.C."/>
            <person name="O'Sullivan O."/>
            <person name="Ritari J."/>
            <person name="Douillard F.P."/>
            <person name="Paul Ross R."/>
            <person name="Yang R."/>
            <person name="Briner A.E."/>
            <person name="Felis G.E."/>
            <person name="de Vos W.M."/>
            <person name="Barrangou R."/>
            <person name="Klaenhammer T.R."/>
            <person name="Caufield P.W."/>
            <person name="Cui Y."/>
            <person name="Zhang H."/>
            <person name="O'Toole P.W."/>
        </authorList>
    </citation>
    <scope>NUCLEOTIDE SEQUENCE [LARGE SCALE GENOMIC DNA]</scope>
    <source>
        <strain evidence="6 7">DSM 17896</strain>
    </source>
</reference>
<dbReference type="PANTHER" id="PTHR30419">
    <property type="entry name" value="HTH-TYPE TRANSCRIPTIONAL REGULATOR YBHD"/>
    <property type="match status" value="1"/>
</dbReference>
<evidence type="ECO:0000259" key="5">
    <source>
        <dbReference type="PROSITE" id="PS50931"/>
    </source>
</evidence>
<evidence type="ECO:0000256" key="4">
    <source>
        <dbReference type="ARBA" id="ARBA00023163"/>
    </source>
</evidence>
<keyword evidence="7" id="KW-1185">Reference proteome</keyword>
<evidence type="ECO:0000256" key="1">
    <source>
        <dbReference type="ARBA" id="ARBA00009437"/>
    </source>
</evidence>
<dbReference type="PATRIC" id="fig|396268.3.peg.71"/>
<dbReference type="STRING" id="396268.IV45_GL000070"/>
<evidence type="ECO:0000313" key="7">
    <source>
        <dbReference type="Proteomes" id="UP000050934"/>
    </source>
</evidence>
<dbReference type="SUPFAM" id="SSF46785">
    <property type="entry name" value="Winged helix' DNA-binding domain"/>
    <property type="match status" value="1"/>
</dbReference>
<dbReference type="AlphaFoldDB" id="A0A0R2I2C1"/>
<dbReference type="Pfam" id="PF00126">
    <property type="entry name" value="HTH_1"/>
    <property type="match status" value="1"/>
</dbReference>
<keyword evidence="4" id="KW-0804">Transcription</keyword>
<proteinExistence type="inferred from homology"/>
<protein>
    <submittedName>
        <fullName evidence="6">Transcriptional regulator</fullName>
    </submittedName>
</protein>
<keyword evidence="3" id="KW-0238">DNA-binding</keyword>
<dbReference type="PANTHER" id="PTHR30419:SF8">
    <property type="entry name" value="NITROGEN ASSIMILATION TRANSCRIPTIONAL ACTIVATOR-RELATED"/>
    <property type="match status" value="1"/>
</dbReference>
<evidence type="ECO:0000256" key="3">
    <source>
        <dbReference type="ARBA" id="ARBA00023125"/>
    </source>
</evidence>
<feature type="domain" description="HTH lysR-type" evidence="5">
    <location>
        <begin position="3"/>
        <end position="60"/>
    </location>
</feature>
<dbReference type="InterPro" id="IPR036388">
    <property type="entry name" value="WH-like_DNA-bd_sf"/>
</dbReference>
<dbReference type="InterPro" id="IPR005119">
    <property type="entry name" value="LysR_subst-bd"/>
</dbReference>
<gene>
    <name evidence="6" type="ORF">IV45_GL000070</name>
</gene>
<dbReference type="SUPFAM" id="SSF53850">
    <property type="entry name" value="Periplasmic binding protein-like II"/>
    <property type="match status" value="1"/>
</dbReference>
<dbReference type="GO" id="GO:0005829">
    <property type="term" value="C:cytosol"/>
    <property type="evidence" value="ECO:0007669"/>
    <property type="project" value="TreeGrafter"/>
</dbReference>
<dbReference type="PROSITE" id="PS50931">
    <property type="entry name" value="HTH_LYSR"/>
    <property type="match status" value="1"/>
</dbReference>
<sequence length="303" mass="34574">MVMETRVLRYFIKVAELNNLTKAAQQLHVTQPTLSRQIMELEQEVGVKLFDREKHQLHLNDAGVLFQQRAQTILALIDHTEDELQQGRDRLSGTINLGCVESSVAPYMMAIVQKFQEKYPQVSFRLFDGDGDTLRQRIDQGVCDMAALIQPVEVAKYNYLQLPVNDCWGLIMQKDDPLAKKKAVTAKDIYQLPLIIGRRNIVRDDLTDVLKLDPERLNIKVMVNLPENAKSLIESGHYYHLGIKGVFDQYDDSKLAFVPFSPEKVAGHVLAWRKNRQLGTVAQIFLQFITAQMAVAEKRSPKN</sequence>
<dbReference type="GO" id="GO:0003700">
    <property type="term" value="F:DNA-binding transcription factor activity"/>
    <property type="evidence" value="ECO:0007669"/>
    <property type="project" value="InterPro"/>
</dbReference>
<dbReference type="Proteomes" id="UP000050934">
    <property type="component" value="Unassembled WGS sequence"/>
</dbReference>
<dbReference type="InterPro" id="IPR036390">
    <property type="entry name" value="WH_DNA-bd_sf"/>
</dbReference>
<comment type="caution">
    <text evidence="6">The sequence shown here is derived from an EMBL/GenBank/DDBJ whole genome shotgun (WGS) entry which is preliminary data.</text>
</comment>
<evidence type="ECO:0000256" key="2">
    <source>
        <dbReference type="ARBA" id="ARBA00023015"/>
    </source>
</evidence>
<dbReference type="InterPro" id="IPR050950">
    <property type="entry name" value="HTH-type_LysR_regulators"/>
</dbReference>
<organism evidence="6 7">
    <name type="scientific">Limosilactobacillus secaliphilus</name>
    <dbReference type="NCBI Taxonomy" id="396268"/>
    <lineage>
        <taxon>Bacteria</taxon>
        <taxon>Bacillati</taxon>
        <taxon>Bacillota</taxon>
        <taxon>Bacilli</taxon>
        <taxon>Lactobacillales</taxon>
        <taxon>Lactobacillaceae</taxon>
        <taxon>Limosilactobacillus</taxon>
    </lineage>
</organism>
<accession>A0A0R2I2C1</accession>
<keyword evidence="2" id="KW-0805">Transcription regulation</keyword>
<dbReference type="InterPro" id="IPR000847">
    <property type="entry name" value="LysR_HTH_N"/>
</dbReference>
<name>A0A0R2I2C1_9LACO</name>
<dbReference type="GO" id="GO:0003677">
    <property type="term" value="F:DNA binding"/>
    <property type="evidence" value="ECO:0007669"/>
    <property type="project" value="UniProtKB-KW"/>
</dbReference>
<evidence type="ECO:0000313" key="6">
    <source>
        <dbReference type="EMBL" id="KRN59035.1"/>
    </source>
</evidence>
<dbReference type="EMBL" id="JQBW01000006">
    <property type="protein sequence ID" value="KRN59035.1"/>
    <property type="molecule type" value="Genomic_DNA"/>
</dbReference>
<dbReference type="FunFam" id="1.10.10.10:FF:000001">
    <property type="entry name" value="LysR family transcriptional regulator"/>
    <property type="match status" value="1"/>
</dbReference>